<keyword evidence="10" id="KW-1185">Reference proteome</keyword>
<proteinExistence type="inferred from homology"/>
<evidence type="ECO:0000259" key="8">
    <source>
        <dbReference type="Pfam" id="PF00482"/>
    </source>
</evidence>
<dbReference type="PANTHER" id="PTHR30012">
    <property type="entry name" value="GENERAL SECRETION PATHWAY PROTEIN"/>
    <property type="match status" value="1"/>
</dbReference>
<reference evidence="9 10" key="1">
    <citation type="submission" date="2022-10" db="EMBL/GenBank/DDBJ databases">
        <title>Weissella fermenti sp. nov., isolated from fermented cabbage.</title>
        <authorList>
            <person name="Lee J.K."/>
            <person name="Baek J.H."/>
            <person name="Choi D.G."/>
            <person name="Kim J.M."/>
            <person name="Jeon C.O."/>
        </authorList>
    </citation>
    <scope>NUCLEOTIDE SEQUENCE [LARGE SCALE GENOMIC DNA]</scope>
    <source>
        <strain evidence="9 10">KACC 18534</strain>
    </source>
</reference>
<evidence type="ECO:0000256" key="3">
    <source>
        <dbReference type="ARBA" id="ARBA00022475"/>
    </source>
</evidence>
<dbReference type="Pfam" id="PF00482">
    <property type="entry name" value="T2SSF"/>
    <property type="match status" value="2"/>
</dbReference>
<evidence type="ECO:0000313" key="9">
    <source>
        <dbReference type="EMBL" id="MCW0952683.1"/>
    </source>
</evidence>
<keyword evidence="5 7" id="KW-1133">Transmembrane helix</keyword>
<dbReference type="RefSeq" id="WP_213409291.1">
    <property type="nucleotide sequence ID" value="NZ_CP074441.1"/>
</dbReference>
<dbReference type="EMBL" id="JAOZFE010000001">
    <property type="protein sequence ID" value="MCW0952683.1"/>
    <property type="molecule type" value="Genomic_DNA"/>
</dbReference>
<evidence type="ECO:0000256" key="4">
    <source>
        <dbReference type="ARBA" id="ARBA00022692"/>
    </source>
</evidence>
<comment type="subcellular location">
    <subcellularLocation>
        <location evidence="1">Cell membrane</location>
        <topology evidence="1">Multi-pass membrane protein</topology>
    </subcellularLocation>
</comment>
<protein>
    <submittedName>
        <fullName evidence="9">Type II secretion system F family protein</fullName>
    </submittedName>
</protein>
<feature type="domain" description="Type II secretion system protein GspF" evidence="8">
    <location>
        <begin position="16"/>
        <end position="134"/>
    </location>
</feature>
<evidence type="ECO:0000256" key="1">
    <source>
        <dbReference type="ARBA" id="ARBA00004651"/>
    </source>
</evidence>
<sequence>MQHAVKRWSRNQEQQFFANVSDLLSNGYSLHHALGVMQATCPAIQQDLTVIQQCLNEGQTLAVSLDTYIRPNLQGELALVELHGCQLALLHAISERERQYQQQFKRLQSVIYYPALLLLMLGMVGGYIAMVVSPQLGATLCTIQNYSICAATLIGLGGLWGWYKRQSQLSKYQCLMRIPIIGPIVQLFVQQALYMQLGYLLQSGVGLRDVVEYCQRHTSYWLCELINEPVKNAWEQGETLETGLNQVQYLALEAKLLFMRGNSLAQTGQDLIQLARYLQTRQEQRIQMGVALVQPIFFLCDWCRDCGIVYATVTTNI</sequence>
<evidence type="ECO:0000256" key="6">
    <source>
        <dbReference type="ARBA" id="ARBA00023136"/>
    </source>
</evidence>
<keyword evidence="3" id="KW-1003">Cell membrane</keyword>
<keyword evidence="4 7" id="KW-0812">Transmembrane</keyword>
<organism evidence="9 10">
    <name type="scientific">Weissella ceti</name>
    <dbReference type="NCBI Taxonomy" id="759620"/>
    <lineage>
        <taxon>Bacteria</taxon>
        <taxon>Bacillati</taxon>
        <taxon>Bacillota</taxon>
        <taxon>Bacilli</taxon>
        <taxon>Lactobacillales</taxon>
        <taxon>Lactobacillaceae</taxon>
        <taxon>Weissella</taxon>
    </lineage>
</organism>
<comment type="similarity">
    <text evidence="2">Belongs to the GSP F family.</text>
</comment>
<dbReference type="InterPro" id="IPR018076">
    <property type="entry name" value="T2SS_GspF_dom"/>
</dbReference>
<dbReference type="PANTHER" id="PTHR30012:SF0">
    <property type="entry name" value="TYPE II SECRETION SYSTEM PROTEIN F-RELATED"/>
    <property type="match status" value="1"/>
</dbReference>
<accession>A0ABT3E2Q2</accession>
<keyword evidence="6 7" id="KW-0472">Membrane</keyword>
<comment type="caution">
    <text evidence="9">The sequence shown here is derived from an EMBL/GenBank/DDBJ whole genome shotgun (WGS) entry which is preliminary data.</text>
</comment>
<dbReference type="Proteomes" id="UP001526225">
    <property type="component" value="Unassembled WGS sequence"/>
</dbReference>
<feature type="transmembrane region" description="Helical" evidence="7">
    <location>
        <begin position="143"/>
        <end position="163"/>
    </location>
</feature>
<dbReference type="Gene3D" id="1.20.81.30">
    <property type="entry name" value="Type II secretion system (T2SS), domain F"/>
    <property type="match status" value="2"/>
</dbReference>
<evidence type="ECO:0000313" key="10">
    <source>
        <dbReference type="Proteomes" id="UP001526225"/>
    </source>
</evidence>
<evidence type="ECO:0000256" key="5">
    <source>
        <dbReference type="ARBA" id="ARBA00022989"/>
    </source>
</evidence>
<dbReference type="InterPro" id="IPR003004">
    <property type="entry name" value="GspF/PilC"/>
</dbReference>
<gene>
    <name evidence="9" type="ORF">OIT44_01145</name>
</gene>
<evidence type="ECO:0000256" key="7">
    <source>
        <dbReference type="SAM" id="Phobius"/>
    </source>
</evidence>
<evidence type="ECO:0000256" key="2">
    <source>
        <dbReference type="ARBA" id="ARBA00005745"/>
    </source>
</evidence>
<name>A0ABT3E2Q2_9LACO</name>
<dbReference type="InterPro" id="IPR042094">
    <property type="entry name" value="T2SS_GspF_sf"/>
</dbReference>
<feature type="domain" description="Type II secretion system protein GspF" evidence="8">
    <location>
        <begin position="195"/>
        <end position="299"/>
    </location>
</feature>
<feature type="transmembrane region" description="Helical" evidence="7">
    <location>
        <begin position="110"/>
        <end position="131"/>
    </location>
</feature>